<evidence type="ECO:0000313" key="4">
    <source>
        <dbReference type="Proteomes" id="UP001551482"/>
    </source>
</evidence>
<reference evidence="3 4" key="1">
    <citation type="submission" date="2024-06" db="EMBL/GenBank/DDBJ databases">
        <title>The Natural Products Discovery Center: Release of the First 8490 Sequenced Strains for Exploring Actinobacteria Biosynthetic Diversity.</title>
        <authorList>
            <person name="Kalkreuter E."/>
            <person name="Kautsar S.A."/>
            <person name="Yang D."/>
            <person name="Bader C.D."/>
            <person name="Teijaro C.N."/>
            <person name="Fluegel L."/>
            <person name="Davis C.M."/>
            <person name="Simpson J.R."/>
            <person name="Lauterbach L."/>
            <person name="Steele A.D."/>
            <person name="Gui C."/>
            <person name="Meng S."/>
            <person name="Li G."/>
            <person name="Viehrig K."/>
            <person name="Ye F."/>
            <person name="Su P."/>
            <person name="Kiefer A.F."/>
            <person name="Nichols A."/>
            <person name="Cepeda A.J."/>
            <person name="Yan W."/>
            <person name="Fan B."/>
            <person name="Jiang Y."/>
            <person name="Adhikari A."/>
            <person name="Zheng C.-J."/>
            <person name="Schuster L."/>
            <person name="Cowan T.M."/>
            <person name="Smanski M.J."/>
            <person name="Chevrette M.G."/>
            <person name="De Carvalho L.P.S."/>
            <person name="Shen B."/>
        </authorList>
    </citation>
    <scope>NUCLEOTIDE SEQUENCE [LARGE SCALE GENOMIC DNA]</scope>
    <source>
        <strain evidence="3 4">NPDC048946</strain>
    </source>
</reference>
<comment type="caution">
    <text evidence="3">The sequence shown here is derived from an EMBL/GenBank/DDBJ whole genome shotgun (WGS) entry which is preliminary data.</text>
</comment>
<dbReference type="PANTHER" id="PTHR35585:SF1">
    <property type="entry name" value="HHE DOMAIN PROTEIN (AFU_ORTHOLOGUE AFUA_4G00730)"/>
    <property type="match status" value="1"/>
</dbReference>
<name>A0ABV3DJQ8_9ACTN</name>
<gene>
    <name evidence="3" type="ORF">AB0C36_21010</name>
</gene>
<feature type="compositionally biased region" description="Basic and acidic residues" evidence="1">
    <location>
        <begin position="1"/>
        <end position="18"/>
    </location>
</feature>
<accession>A0ABV3DJQ8</accession>
<dbReference type="Pfam" id="PF01814">
    <property type="entry name" value="Hemerythrin"/>
    <property type="match status" value="1"/>
</dbReference>
<dbReference type="Gene3D" id="1.20.120.520">
    <property type="entry name" value="nmb1532 protein domain like"/>
    <property type="match status" value="2"/>
</dbReference>
<dbReference type="PANTHER" id="PTHR35585">
    <property type="entry name" value="HHE DOMAIN PROTEIN (AFU_ORTHOLOGUE AFUA_4G00730)"/>
    <property type="match status" value="1"/>
</dbReference>
<organism evidence="3 4">
    <name type="scientific">Streptodolium elevatio</name>
    <dbReference type="NCBI Taxonomy" id="3157996"/>
    <lineage>
        <taxon>Bacteria</taxon>
        <taxon>Bacillati</taxon>
        <taxon>Actinomycetota</taxon>
        <taxon>Actinomycetes</taxon>
        <taxon>Kitasatosporales</taxon>
        <taxon>Streptomycetaceae</taxon>
        <taxon>Streptodolium</taxon>
    </lineage>
</organism>
<evidence type="ECO:0000256" key="1">
    <source>
        <dbReference type="SAM" id="MobiDB-lite"/>
    </source>
</evidence>
<dbReference type="EMBL" id="JBEZFP010000054">
    <property type="protein sequence ID" value="MEU8135983.1"/>
    <property type="molecule type" value="Genomic_DNA"/>
</dbReference>
<sequence length="221" mass="22900">MRDSDGDHGGGHDSERGGEVGGDSGGENADQSGGHGGGIVAELTADHRMVEDLVAVWEHATDGADGADPEAQQAAERLVAAVAAHVAAEEEYLLPAVREHLADGHQFADATAAGNRRTEELLKDLEDGRDPAARKAAASELAAGLRAHVREQERVVFPALAAACPAGLLDDLGAKVRAAQKIGPTRPHPGAPRNAVARKLLDPVTGLVDRLRDVARGRGRA</sequence>
<dbReference type="InterPro" id="IPR012312">
    <property type="entry name" value="Hemerythrin-like"/>
</dbReference>
<keyword evidence="4" id="KW-1185">Reference proteome</keyword>
<dbReference type="RefSeq" id="WP_358356164.1">
    <property type="nucleotide sequence ID" value="NZ_JBEZFP010000054.1"/>
</dbReference>
<dbReference type="Proteomes" id="UP001551482">
    <property type="component" value="Unassembled WGS sequence"/>
</dbReference>
<proteinExistence type="predicted"/>
<evidence type="ECO:0000259" key="2">
    <source>
        <dbReference type="Pfam" id="PF01814"/>
    </source>
</evidence>
<protein>
    <submittedName>
        <fullName evidence="3">Hemerythrin domain-containing protein</fullName>
    </submittedName>
</protein>
<feature type="domain" description="Hemerythrin-like" evidence="2">
    <location>
        <begin position="39"/>
        <end position="160"/>
    </location>
</feature>
<feature type="region of interest" description="Disordered" evidence="1">
    <location>
        <begin position="1"/>
        <end position="44"/>
    </location>
</feature>
<evidence type="ECO:0000313" key="3">
    <source>
        <dbReference type="EMBL" id="MEU8135983.1"/>
    </source>
</evidence>